<dbReference type="InterPro" id="IPR038244">
    <property type="entry name" value="NRho_sf"/>
</dbReference>
<dbReference type="EMBL" id="FLRA01000023">
    <property type="protein sequence ID" value="SBT18991.1"/>
    <property type="molecule type" value="Genomic_DNA"/>
</dbReference>
<dbReference type="InterPro" id="IPR022764">
    <property type="entry name" value="Peptidase_S54_rhomboid_dom"/>
</dbReference>
<dbReference type="AlphaFoldDB" id="A0A1C3JUR7"/>
<evidence type="ECO:0000313" key="9">
    <source>
        <dbReference type="EMBL" id="SBT18991.1"/>
    </source>
</evidence>
<feature type="transmembrane region" description="Helical" evidence="7">
    <location>
        <begin position="236"/>
        <end position="258"/>
    </location>
</feature>
<keyword evidence="11" id="KW-1185">Reference proteome</keyword>
<dbReference type="InterPro" id="IPR035952">
    <property type="entry name" value="Rhomboid-like_sf"/>
</dbReference>
<dbReference type="GO" id="GO:0006508">
    <property type="term" value="P:proteolysis"/>
    <property type="evidence" value="ECO:0007669"/>
    <property type="project" value="UniProtKB-KW"/>
</dbReference>
<dbReference type="GO" id="GO:0016020">
    <property type="term" value="C:membrane"/>
    <property type="evidence" value="ECO:0007669"/>
    <property type="project" value="UniProtKB-SubCell"/>
</dbReference>
<evidence type="ECO:0000256" key="1">
    <source>
        <dbReference type="ARBA" id="ARBA00004141"/>
    </source>
</evidence>
<dbReference type="EC" id="3.4.21.105" evidence="9"/>
<evidence type="ECO:0000259" key="8">
    <source>
        <dbReference type="Pfam" id="PF01694"/>
    </source>
</evidence>
<feature type="transmembrane region" description="Helical" evidence="7">
    <location>
        <begin position="90"/>
        <end position="109"/>
    </location>
</feature>
<evidence type="ECO:0000256" key="4">
    <source>
        <dbReference type="ARBA" id="ARBA00022692"/>
    </source>
</evidence>
<keyword evidence="9" id="KW-0645">Protease</keyword>
<reference evidence="10 11" key="1">
    <citation type="submission" date="2016-06" db="EMBL/GenBank/DDBJ databases">
        <authorList>
            <person name="Rodrigo-Torres L."/>
            <person name="Arahal D.R."/>
        </authorList>
    </citation>
    <scope>NUCLEOTIDE SEQUENCE [LARGE SCALE GENOMIC DNA]</scope>
    <source>
        <strain evidence="10 11">CECT 5116</strain>
    </source>
</reference>
<protein>
    <submittedName>
        <fullName evidence="9">Rhomboid protease GlpG</fullName>
        <ecNumber evidence="9">3.4.21.105</ecNumber>
    </submittedName>
</protein>
<dbReference type="EMBL" id="FLRB01000013">
    <property type="protein sequence ID" value="SBT21946.1"/>
    <property type="molecule type" value="Genomic_DNA"/>
</dbReference>
<evidence type="ECO:0000313" key="10">
    <source>
        <dbReference type="EMBL" id="SBT21946.1"/>
    </source>
</evidence>
<feature type="transmembrane region" description="Helical" evidence="7">
    <location>
        <begin position="204"/>
        <end position="224"/>
    </location>
</feature>
<dbReference type="GO" id="GO:0004252">
    <property type="term" value="F:serine-type endopeptidase activity"/>
    <property type="evidence" value="ECO:0007669"/>
    <property type="project" value="InterPro"/>
</dbReference>
<reference evidence="9 12" key="2">
    <citation type="submission" date="2016-06" db="EMBL/GenBank/DDBJ databases">
        <authorList>
            <person name="Kjaerup R.B."/>
            <person name="Dalgaard T.S."/>
            <person name="Juul-Madsen H.R."/>
        </authorList>
    </citation>
    <scope>NUCLEOTIDE SEQUENCE [LARGE SCALE GENOMIC DNA]</scope>
    <source>
        <strain evidence="9 12">CECT 5115</strain>
    </source>
</reference>
<dbReference type="OrthoDB" id="9778341at2"/>
<organism evidence="9 12">
    <name type="scientific">Marinomonas gallaica</name>
    <dbReference type="NCBI Taxonomy" id="1806667"/>
    <lineage>
        <taxon>Bacteria</taxon>
        <taxon>Pseudomonadati</taxon>
        <taxon>Pseudomonadota</taxon>
        <taxon>Gammaproteobacteria</taxon>
        <taxon>Oceanospirillales</taxon>
        <taxon>Oceanospirillaceae</taxon>
        <taxon>Marinomonas</taxon>
    </lineage>
</organism>
<dbReference type="Gene3D" id="3.30.70.2080">
    <property type="match status" value="1"/>
</dbReference>
<keyword evidence="4 7" id="KW-0812">Transmembrane</keyword>
<evidence type="ECO:0000256" key="3">
    <source>
        <dbReference type="ARBA" id="ARBA00022519"/>
    </source>
</evidence>
<evidence type="ECO:0000256" key="6">
    <source>
        <dbReference type="ARBA" id="ARBA00023136"/>
    </source>
</evidence>
<accession>A0A1C3JUR7</accession>
<feature type="transmembrane region" description="Helical" evidence="7">
    <location>
        <begin position="264"/>
        <end position="286"/>
    </location>
</feature>
<sequence length="289" mass="32540">MVLIYEFAANEHPQNVSKLLWQQRISHRIVQAGGHDQLWILDPSDSEQALNILKLWQYDPDVTLSANDSPKVKKSRPNSFQDWHKSPMTLALLILTSVVGLVTGLGDYLDIVEWFTISSFDIIGNRIQFDPLTEVLAKGEYWRLITPALIHFGAAHLIFNALWVWEVGRKIERLMGSLVWLIFAVFVMIASNVGQYLINGYPLFGGLSGLVYGLVGFAWVMPVLIRGWPVIISKPLMAFFIVWLLIGYTDVLSVFGLGSVANEAHLLGLVSGLAFAGFYSVIWKLFKKY</sequence>
<feature type="transmembrane region" description="Helical" evidence="7">
    <location>
        <begin position="177"/>
        <end position="198"/>
    </location>
</feature>
<dbReference type="PANTHER" id="PTHR43066:SF26">
    <property type="entry name" value="RHOMBOID PROTEASE GLPG"/>
    <property type="match status" value="1"/>
</dbReference>
<evidence type="ECO:0000313" key="11">
    <source>
        <dbReference type="Proteomes" id="UP000092840"/>
    </source>
</evidence>
<keyword evidence="9" id="KW-0378">Hydrolase</keyword>
<dbReference type="Proteomes" id="UP000092871">
    <property type="component" value="Unassembled WGS sequence"/>
</dbReference>
<feature type="domain" description="Peptidase S54 rhomboid" evidence="8">
    <location>
        <begin position="139"/>
        <end position="277"/>
    </location>
</feature>
<gene>
    <name evidence="9" type="primary">glpG</name>
    <name evidence="9" type="ORF">MGA5115_03152</name>
    <name evidence="10" type="ORF">MGA5116_02556</name>
</gene>
<dbReference type="Pfam" id="PF01694">
    <property type="entry name" value="Rhomboid"/>
    <property type="match status" value="1"/>
</dbReference>
<keyword evidence="3" id="KW-0997">Cell inner membrane</keyword>
<keyword evidence="5 7" id="KW-1133">Transmembrane helix</keyword>
<evidence type="ECO:0000256" key="2">
    <source>
        <dbReference type="ARBA" id="ARBA00022475"/>
    </source>
</evidence>
<dbReference type="Proteomes" id="UP000092840">
    <property type="component" value="Unassembled WGS sequence"/>
</dbReference>
<keyword evidence="6 7" id="KW-0472">Membrane</keyword>
<evidence type="ECO:0000256" key="7">
    <source>
        <dbReference type="SAM" id="Phobius"/>
    </source>
</evidence>
<dbReference type="SUPFAM" id="SSF144091">
    <property type="entry name" value="Rhomboid-like"/>
    <property type="match status" value="1"/>
</dbReference>
<dbReference type="PANTHER" id="PTHR43066">
    <property type="entry name" value="RHOMBOID-RELATED PROTEIN"/>
    <property type="match status" value="1"/>
</dbReference>
<proteinExistence type="predicted"/>
<dbReference type="RefSeq" id="WP_067038220.1">
    <property type="nucleotide sequence ID" value="NZ_FLRA01000023.1"/>
</dbReference>
<name>A0A1C3JUR7_9GAMM</name>
<comment type="subcellular location">
    <subcellularLocation>
        <location evidence="1">Membrane</location>
        <topology evidence="1">Multi-pass membrane protein</topology>
    </subcellularLocation>
</comment>
<evidence type="ECO:0000313" key="12">
    <source>
        <dbReference type="Proteomes" id="UP000092871"/>
    </source>
</evidence>
<evidence type="ECO:0000256" key="5">
    <source>
        <dbReference type="ARBA" id="ARBA00022989"/>
    </source>
</evidence>
<feature type="transmembrane region" description="Helical" evidence="7">
    <location>
        <begin position="141"/>
        <end position="165"/>
    </location>
</feature>
<keyword evidence="2" id="KW-1003">Cell membrane</keyword>
<dbReference type="Gene3D" id="1.20.1540.10">
    <property type="entry name" value="Rhomboid-like"/>
    <property type="match status" value="1"/>
</dbReference>